<evidence type="ECO:0000256" key="9">
    <source>
        <dbReference type="ARBA" id="ARBA00023306"/>
    </source>
</evidence>
<dbReference type="InterPro" id="IPR006073">
    <property type="entry name" value="GTP-bd"/>
</dbReference>
<dbReference type="PANTHER" id="PTHR11649">
    <property type="entry name" value="MSS1/TRME-RELATED GTP-BINDING PROTEIN"/>
    <property type="match status" value="1"/>
</dbReference>
<dbReference type="GO" id="GO:0005525">
    <property type="term" value="F:GTP binding"/>
    <property type="evidence" value="ECO:0007669"/>
    <property type="project" value="UniProtKB-KW"/>
</dbReference>
<dbReference type="Pfam" id="PF01926">
    <property type="entry name" value="MMR_HSR1"/>
    <property type="match status" value="1"/>
</dbReference>
<dbReference type="Gene3D" id="3.40.50.300">
    <property type="entry name" value="P-loop containing nucleotide triphosphate hydrolases"/>
    <property type="match status" value="1"/>
</dbReference>
<keyword evidence="4" id="KW-0479">Metal-binding</keyword>
<dbReference type="AlphaFoldDB" id="A0A2H9T506"/>
<keyword evidence="5" id="KW-0547">Nucleotide-binding</keyword>
<dbReference type="InterPro" id="IPR030393">
    <property type="entry name" value="G_ENGB_dom"/>
</dbReference>
<keyword evidence="3" id="KW-0132">Cell division</keyword>
<comment type="cofactor">
    <cofactor evidence="1">
        <name>Mg(2+)</name>
        <dbReference type="ChEBI" id="CHEBI:18420"/>
    </cofactor>
</comment>
<reference evidence="11" key="1">
    <citation type="journal article" date="2017" name="Appl. Environ. Microbiol.">
        <title>Molecular characterization of an Endozoicomonas-like organism causing infection in king scallop Pecten maximus L.</title>
        <authorList>
            <person name="Cano I."/>
            <person name="van Aerle R."/>
            <person name="Ross S."/>
            <person name="Verner-Jeffreys D.W."/>
            <person name="Paley R.K."/>
            <person name="Rimmer G."/>
            <person name="Ryder D."/>
            <person name="Hooper P."/>
            <person name="Stone D."/>
            <person name="Feist S.W."/>
        </authorList>
    </citation>
    <scope>NUCLEOTIDE SEQUENCE</scope>
</reference>
<feature type="domain" description="EngB-type G" evidence="10">
    <location>
        <begin position="68"/>
        <end position="241"/>
    </location>
</feature>
<dbReference type="EMBL" id="NSIT01000208">
    <property type="protein sequence ID" value="PJE78310.1"/>
    <property type="molecule type" value="Genomic_DNA"/>
</dbReference>
<evidence type="ECO:0000256" key="7">
    <source>
        <dbReference type="ARBA" id="ARBA00023134"/>
    </source>
</evidence>
<evidence type="ECO:0000256" key="4">
    <source>
        <dbReference type="ARBA" id="ARBA00022723"/>
    </source>
</evidence>
<keyword evidence="8" id="KW-0717">Septation</keyword>
<evidence type="ECO:0000256" key="6">
    <source>
        <dbReference type="ARBA" id="ARBA00022842"/>
    </source>
</evidence>
<dbReference type="GO" id="GO:0005829">
    <property type="term" value="C:cytosol"/>
    <property type="evidence" value="ECO:0007669"/>
    <property type="project" value="TreeGrafter"/>
</dbReference>
<gene>
    <name evidence="11" type="primary">engB</name>
    <name evidence="11" type="ORF">CI610_02753</name>
</gene>
<organism evidence="11">
    <name type="scientific">invertebrate metagenome</name>
    <dbReference type="NCBI Taxonomy" id="1711999"/>
    <lineage>
        <taxon>unclassified sequences</taxon>
        <taxon>metagenomes</taxon>
        <taxon>organismal metagenomes</taxon>
    </lineage>
</organism>
<keyword evidence="9" id="KW-0131">Cell cycle</keyword>
<dbReference type="PROSITE" id="PS51706">
    <property type="entry name" value="G_ENGB"/>
    <property type="match status" value="1"/>
</dbReference>
<dbReference type="CDD" id="cd01876">
    <property type="entry name" value="YihA_EngB"/>
    <property type="match status" value="1"/>
</dbReference>
<dbReference type="FunFam" id="3.40.50.300:FF:000098">
    <property type="entry name" value="Probable GTP-binding protein EngB"/>
    <property type="match status" value="1"/>
</dbReference>
<dbReference type="GO" id="GO:0046872">
    <property type="term" value="F:metal ion binding"/>
    <property type="evidence" value="ECO:0007669"/>
    <property type="project" value="UniProtKB-KW"/>
</dbReference>
<evidence type="ECO:0000256" key="1">
    <source>
        <dbReference type="ARBA" id="ARBA00001946"/>
    </source>
</evidence>
<protein>
    <submittedName>
        <fullName evidence="11">Putative GTP-binding protein EngB</fullName>
    </submittedName>
</protein>
<proteinExistence type="inferred from homology"/>
<comment type="similarity">
    <text evidence="2">Belongs to the TRAFAC class TrmE-Era-EngA-EngB-Septin-like GTPase superfamily. EngB GTPase family.</text>
</comment>
<dbReference type="SUPFAM" id="SSF52540">
    <property type="entry name" value="P-loop containing nucleoside triphosphate hydrolases"/>
    <property type="match status" value="1"/>
</dbReference>
<keyword evidence="6" id="KW-0460">Magnesium</keyword>
<comment type="caution">
    <text evidence="11">The sequence shown here is derived from an EMBL/GenBank/DDBJ whole genome shotgun (WGS) entry which is preliminary data.</text>
</comment>
<dbReference type="HAMAP" id="MF_00321">
    <property type="entry name" value="GTPase_EngB"/>
    <property type="match status" value="1"/>
</dbReference>
<accession>A0A2H9T506</accession>
<keyword evidence="7" id="KW-0342">GTP-binding</keyword>
<dbReference type="NCBIfam" id="TIGR03598">
    <property type="entry name" value="GTPase_YsxC"/>
    <property type="match status" value="1"/>
</dbReference>
<dbReference type="PANTHER" id="PTHR11649:SF13">
    <property type="entry name" value="ENGB-TYPE G DOMAIN-CONTAINING PROTEIN"/>
    <property type="match status" value="1"/>
</dbReference>
<name>A0A2H9T506_9ZZZZ</name>
<evidence type="ECO:0000313" key="11">
    <source>
        <dbReference type="EMBL" id="PJE78310.1"/>
    </source>
</evidence>
<sequence>MLPIPQCVLVSEKYIIPIALSKSPIMRVTALPRWISLFVMSEFTASLNYRKACFFISAAKLSQCPKDSCREVAFAGRSNAGKSSALNALTGSSRLARTSKTPGRTQLINFFEVEPDHYLVDLPGYGYAKVPESVKESWQKELGNYLTHRQTLQGIVLLVDSRHPLKEFDRMVVQWSQESSLPLHILMTKSDKLKRGAARQALQKLRNELKTFSKVTIQLFSALKKQGVEDLALVLDKWLVSESNENSEGSEVVSDIRDGADA</sequence>
<evidence type="ECO:0000256" key="3">
    <source>
        <dbReference type="ARBA" id="ARBA00022618"/>
    </source>
</evidence>
<dbReference type="InterPro" id="IPR027417">
    <property type="entry name" value="P-loop_NTPase"/>
</dbReference>
<evidence type="ECO:0000259" key="10">
    <source>
        <dbReference type="PROSITE" id="PS51706"/>
    </source>
</evidence>
<evidence type="ECO:0000256" key="8">
    <source>
        <dbReference type="ARBA" id="ARBA00023210"/>
    </source>
</evidence>
<dbReference type="GO" id="GO:0000917">
    <property type="term" value="P:division septum assembly"/>
    <property type="evidence" value="ECO:0007669"/>
    <property type="project" value="UniProtKB-KW"/>
</dbReference>
<dbReference type="InterPro" id="IPR019987">
    <property type="entry name" value="GTP-bd_ribosome_bio_YsxC"/>
</dbReference>
<evidence type="ECO:0000256" key="2">
    <source>
        <dbReference type="ARBA" id="ARBA00009638"/>
    </source>
</evidence>
<evidence type="ECO:0000256" key="5">
    <source>
        <dbReference type="ARBA" id="ARBA00022741"/>
    </source>
</evidence>